<reference evidence="2" key="1">
    <citation type="journal article" date="2019" name="Int. J. Syst. Evol. Microbiol.">
        <title>The Global Catalogue of Microorganisms (GCM) 10K type strain sequencing project: providing services to taxonomists for standard genome sequencing and annotation.</title>
        <authorList>
            <consortium name="The Broad Institute Genomics Platform"/>
            <consortium name="The Broad Institute Genome Sequencing Center for Infectious Disease"/>
            <person name="Wu L."/>
            <person name="Ma J."/>
        </authorList>
    </citation>
    <scope>NUCLEOTIDE SEQUENCE [LARGE SCALE GENOMIC DNA]</scope>
    <source>
        <strain evidence="2">JCM 3115</strain>
    </source>
</reference>
<accession>A0ABQ2R1W0</accession>
<protein>
    <recommendedName>
        <fullName evidence="3">Integrase</fullName>
    </recommendedName>
</protein>
<sequence length="43" mass="4589">MPQSYAAAERAGHSVDALLRVHAKCLDGHKDAADKRIDDALTA</sequence>
<evidence type="ECO:0008006" key="3">
    <source>
        <dbReference type="Google" id="ProtNLM"/>
    </source>
</evidence>
<keyword evidence="2" id="KW-1185">Reference proteome</keyword>
<comment type="caution">
    <text evidence="1">The sequence shown here is derived from an EMBL/GenBank/DDBJ whole genome shotgun (WGS) entry which is preliminary data.</text>
</comment>
<gene>
    <name evidence="1" type="ORF">GCM10010140_40320</name>
</gene>
<name>A0ABQ2R1W0_9ACTN</name>
<organism evidence="1 2">
    <name type="scientific">Streptosporangium pseudovulgare</name>
    <dbReference type="NCBI Taxonomy" id="35765"/>
    <lineage>
        <taxon>Bacteria</taxon>
        <taxon>Bacillati</taxon>
        <taxon>Actinomycetota</taxon>
        <taxon>Actinomycetes</taxon>
        <taxon>Streptosporangiales</taxon>
        <taxon>Streptosporangiaceae</taxon>
        <taxon>Streptosporangium</taxon>
    </lineage>
</organism>
<dbReference type="RefSeq" id="WP_308426284.1">
    <property type="nucleotide sequence ID" value="NZ_BMQJ01000009.1"/>
</dbReference>
<evidence type="ECO:0000313" key="2">
    <source>
        <dbReference type="Proteomes" id="UP000611554"/>
    </source>
</evidence>
<dbReference type="Proteomes" id="UP000611554">
    <property type="component" value="Unassembled WGS sequence"/>
</dbReference>
<proteinExistence type="predicted"/>
<dbReference type="EMBL" id="BMQJ01000009">
    <property type="protein sequence ID" value="GGQ05893.1"/>
    <property type="molecule type" value="Genomic_DNA"/>
</dbReference>
<evidence type="ECO:0000313" key="1">
    <source>
        <dbReference type="EMBL" id="GGQ05893.1"/>
    </source>
</evidence>